<proteinExistence type="predicted"/>
<protein>
    <submittedName>
        <fullName evidence="1">Uncharacterized protein</fullName>
    </submittedName>
</protein>
<organism evidence="1">
    <name type="scientific">Anguilla anguilla</name>
    <name type="common">European freshwater eel</name>
    <name type="synonym">Muraena anguilla</name>
    <dbReference type="NCBI Taxonomy" id="7936"/>
    <lineage>
        <taxon>Eukaryota</taxon>
        <taxon>Metazoa</taxon>
        <taxon>Chordata</taxon>
        <taxon>Craniata</taxon>
        <taxon>Vertebrata</taxon>
        <taxon>Euteleostomi</taxon>
        <taxon>Actinopterygii</taxon>
        <taxon>Neopterygii</taxon>
        <taxon>Teleostei</taxon>
        <taxon>Anguilliformes</taxon>
        <taxon>Anguillidae</taxon>
        <taxon>Anguilla</taxon>
    </lineage>
</organism>
<evidence type="ECO:0000313" key="1">
    <source>
        <dbReference type="EMBL" id="JAH67058.1"/>
    </source>
</evidence>
<dbReference type="EMBL" id="GBXM01041519">
    <property type="protein sequence ID" value="JAH67058.1"/>
    <property type="molecule type" value="Transcribed_RNA"/>
</dbReference>
<dbReference type="AlphaFoldDB" id="A0A0E9UQ08"/>
<name>A0A0E9UQ08_ANGAN</name>
<reference evidence="1" key="2">
    <citation type="journal article" date="2015" name="Fish Shellfish Immunol.">
        <title>Early steps in the European eel (Anguilla anguilla)-Vibrio vulnificus interaction in the gills: Role of the RtxA13 toxin.</title>
        <authorList>
            <person name="Callol A."/>
            <person name="Pajuelo D."/>
            <person name="Ebbesson L."/>
            <person name="Teles M."/>
            <person name="MacKenzie S."/>
            <person name="Amaro C."/>
        </authorList>
    </citation>
    <scope>NUCLEOTIDE SEQUENCE</scope>
</reference>
<sequence>MNIDHTVLNSHTRMFFWRLPRFVKLL</sequence>
<accession>A0A0E9UQ08</accession>
<reference evidence="1" key="1">
    <citation type="submission" date="2014-11" db="EMBL/GenBank/DDBJ databases">
        <authorList>
            <person name="Amaro Gonzalez C."/>
        </authorList>
    </citation>
    <scope>NUCLEOTIDE SEQUENCE</scope>
</reference>